<evidence type="ECO:0000313" key="3">
    <source>
        <dbReference type="Proteomes" id="UP001152888"/>
    </source>
</evidence>
<dbReference type="InterPro" id="IPR013083">
    <property type="entry name" value="Znf_RING/FYVE/PHD"/>
</dbReference>
<feature type="compositionally biased region" description="Basic and acidic residues" evidence="1">
    <location>
        <begin position="206"/>
        <end position="222"/>
    </location>
</feature>
<feature type="region of interest" description="Disordered" evidence="1">
    <location>
        <begin position="200"/>
        <end position="234"/>
    </location>
</feature>
<protein>
    <recommendedName>
        <fullName evidence="4">Zinc finger PHD-type domain-containing protein</fullName>
    </recommendedName>
</protein>
<feature type="non-terminal residue" evidence="2">
    <location>
        <position position="1"/>
    </location>
</feature>
<dbReference type="InterPro" id="IPR011011">
    <property type="entry name" value="Znf_FYVE_PHD"/>
</dbReference>
<gene>
    <name evidence="2" type="ORF">ACAOBT_LOCUS33258</name>
</gene>
<dbReference type="EMBL" id="CAKOFQ010008281">
    <property type="protein sequence ID" value="CAH2013177.1"/>
    <property type="molecule type" value="Genomic_DNA"/>
</dbReference>
<feature type="compositionally biased region" description="Low complexity" evidence="1">
    <location>
        <begin position="61"/>
        <end position="93"/>
    </location>
</feature>
<dbReference type="AlphaFoldDB" id="A0A9P0MIG7"/>
<evidence type="ECO:0008006" key="4">
    <source>
        <dbReference type="Google" id="ProtNLM"/>
    </source>
</evidence>
<organism evidence="2 3">
    <name type="scientific">Acanthoscelides obtectus</name>
    <name type="common">Bean weevil</name>
    <name type="synonym">Bruchus obtectus</name>
    <dbReference type="NCBI Taxonomy" id="200917"/>
    <lineage>
        <taxon>Eukaryota</taxon>
        <taxon>Metazoa</taxon>
        <taxon>Ecdysozoa</taxon>
        <taxon>Arthropoda</taxon>
        <taxon>Hexapoda</taxon>
        <taxon>Insecta</taxon>
        <taxon>Pterygota</taxon>
        <taxon>Neoptera</taxon>
        <taxon>Endopterygota</taxon>
        <taxon>Coleoptera</taxon>
        <taxon>Polyphaga</taxon>
        <taxon>Cucujiformia</taxon>
        <taxon>Chrysomeloidea</taxon>
        <taxon>Chrysomelidae</taxon>
        <taxon>Bruchinae</taxon>
        <taxon>Bruchini</taxon>
        <taxon>Acanthoscelides</taxon>
    </lineage>
</organism>
<dbReference type="Proteomes" id="UP001152888">
    <property type="component" value="Unassembled WGS sequence"/>
</dbReference>
<accession>A0A9P0MIG7</accession>
<evidence type="ECO:0000313" key="2">
    <source>
        <dbReference type="EMBL" id="CAH2013177.1"/>
    </source>
</evidence>
<name>A0A9P0MIG7_ACAOB</name>
<sequence length="307" mass="34409">TFTYYKRKTGRVVDEHKLQGKDIWNVDESGITTVQKPDRVIDRRGQKQDADYLPSEVTDRPLVTSVTPDPSSSSLVRISRSEEPASSPTSSTSDGCPLANSILDDSRTPSPSILNLPSSLKSATKLKMYPSLQKTLHLHHVTSVTVIAITFSPETLRHLPKASPRKGNQTKRRKVKSAILTNTPVKDELAAIEAARMAKKQVNKPNFDETKTRKRSKPDIKTKKNKVVKKQRGNEDSEEEEESFCLCCLEPYSNTRAKEKWVQCLECKNWAHEACTGGELSYVSPTFLSYINRYDIKLTLTLIAAGM</sequence>
<dbReference type="SUPFAM" id="SSF57903">
    <property type="entry name" value="FYVE/PHD zinc finger"/>
    <property type="match status" value="1"/>
</dbReference>
<feature type="region of interest" description="Disordered" evidence="1">
    <location>
        <begin position="61"/>
        <end position="111"/>
    </location>
</feature>
<evidence type="ECO:0000256" key="1">
    <source>
        <dbReference type="SAM" id="MobiDB-lite"/>
    </source>
</evidence>
<reference evidence="2" key="1">
    <citation type="submission" date="2022-03" db="EMBL/GenBank/DDBJ databases">
        <authorList>
            <person name="Sayadi A."/>
        </authorList>
    </citation>
    <scope>NUCLEOTIDE SEQUENCE</scope>
</reference>
<proteinExistence type="predicted"/>
<keyword evidence="3" id="KW-1185">Reference proteome</keyword>
<dbReference type="OrthoDB" id="6774185at2759"/>
<dbReference type="CDD" id="cd15517">
    <property type="entry name" value="PHD_TCF19_like"/>
    <property type="match status" value="1"/>
</dbReference>
<dbReference type="Gene3D" id="3.30.40.10">
    <property type="entry name" value="Zinc/RING finger domain, C3HC4 (zinc finger)"/>
    <property type="match status" value="1"/>
</dbReference>
<comment type="caution">
    <text evidence="2">The sequence shown here is derived from an EMBL/GenBank/DDBJ whole genome shotgun (WGS) entry which is preliminary data.</text>
</comment>